<comment type="caution">
    <text evidence="1">The sequence shown here is derived from an EMBL/GenBank/DDBJ whole genome shotgun (WGS) entry which is preliminary data.</text>
</comment>
<proteinExistence type="predicted"/>
<dbReference type="AlphaFoldDB" id="A0AAD6VPY7"/>
<organism evidence="1 2">
    <name type="scientific">Mycena pura</name>
    <dbReference type="NCBI Taxonomy" id="153505"/>
    <lineage>
        <taxon>Eukaryota</taxon>
        <taxon>Fungi</taxon>
        <taxon>Dikarya</taxon>
        <taxon>Basidiomycota</taxon>
        <taxon>Agaricomycotina</taxon>
        <taxon>Agaricomycetes</taxon>
        <taxon>Agaricomycetidae</taxon>
        <taxon>Agaricales</taxon>
        <taxon>Marasmiineae</taxon>
        <taxon>Mycenaceae</taxon>
        <taxon>Mycena</taxon>
    </lineage>
</organism>
<dbReference type="EMBL" id="JARJCW010000016">
    <property type="protein sequence ID" value="KAJ7216020.1"/>
    <property type="molecule type" value="Genomic_DNA"/>
</dbReference>
<evidence type="ECO:0000313" key="2">
    <source>
        <dbReference type="Proteomes" id="UP001219525"/>
    </source>
</evidence>
<protein>
    <submittedName>
        <fullName evidence="1">Uncharacterized protein</fullName>
    </submittedName>
</protein>
<sequence length="151" mass="16151">MATSISLPALTTFTEEHLSAILKATTQGEFDAAFDAFVSKDATIILNGERISLAEYHKALSGGFDVESVDVRFLGAVEVPTDAESTQAGAVGIFLQALVTLKLREEGGAVQNQVTSSFNVVIAEDPRVGHTVLDKRRAMVVNQVTTTVRKN</sequence>
<dbReference type="Proteomes" id="UP001219525">
    <property type="component" value="Unassembled WGS sequence"/>
</dbReference>
<keyword evidence="2" id="KW-1185">Reference proteome</keyword>
<evidence type="ECO:0000313" key="1">
    <source>
        <dbReference type="EMBL" id="KAJ7216020.1"/>
    </source>
</evidence>
<gene>
    <name evidence="1" type="ORF">GGX14DRAFT_607163</name>
</gene>
<reference evidence="1" key="1">
    <citation type="submission" date="2023-03" db="EMBL/GenBank/DDBJ databases">
        <title>Massive genome expansion in bonnet fungi (Mycena s.s.) driven by repeated elements and novel gene families across ecological guilds.</title>
        <authorList>
            <consortium name="Lawrence Berkeley National Laboratory"/>
            <person name="Harder C.B."/>
            <person name="Miyauchi S."/>
            <person name="Viragh M."/>
            <person name="Kuo A."/>
            <person name="Thoen E."/>
            <person name="Andreopoulos B."/>
            <person name="Lu D."/>
            <person name="Skrede I."/>
            <person name="Drula E."/>
            <person name="Henrissat B."/>
            <person name="Morin E."/>
            <person name="Kohler A."/>
            <person name="Barry K."/>
            <person name="LaButti K."/>
            <person name="Morin E."/>
            <person name="Salamov A."/>
            <person name="Lipzen A."/>
            <person name="Mereny Z."/>
            <person name="Hegedus B."/>
            <person name="Baldrian P."/>
            <person name="Stursova M."/>
            <person name="Weitz H."/>
            <person name="Taylor A."/>
            <person name="Grigoriev I.V."/>
            <person name="Nagy L.G."/>
            <person name="Martin F."/>
            <person name="Kauserud H."/>
        </authorList>
    </citation>
    <scope>NUCLEOTIDE SEQUENCE</scope>
    <source>
        <strain evidence="1">9144</strain>
    </source>
</reference>
<name>A0AAD6VPY7_9AGAR</name>
<accession>A0AAD6VPY7</accession>